<accession>A0AAW1IHP8</accession>
<dbReference type="EMBL" id="JBDFQZ010000009">
    <property type="protein sequence ID" value="KAK9688950.1"/>
    <property type="molecule type" value="Genomic_DNA"/>
</dbReference>
<evidence type="ECO:0000313" key="1">
    <source>
        <dbReference type="EMBL" id="KAK9688950.1"/>
    </source>
</evidence>
<dbReference type="AlphaFoldDB" id="A0AAW1IHP8"/>
<protein>
    <submittedName>
        <fullName evidence="1">Uncharacterized protein</fullName>
    </submittedName>
</protein>
<dbReference type="Proteomes" id="UP001443914">
    <property type="component" value="Unassembled WGS sequence"/>
</dbReference>
<comment type="caution">
    <text evidence="1">The sequence shown here is derived from an EMBL/GenBank/DDBJ whole genome shotgun (WGS) entry which is preliminary data.</text>
</comment>
<reference evidence="1" key="1">
    <citation type="submission" date="2024-03" db="EMBL/GenBank/DDBJ databases">
        <title>WGS assembly of Saponaria officinalis var. Norfolk2.</title>
        <authorList>
            <person name="Jenkins J."/>
            <person name="Shu S."/>
            <person name="Grimwood J."/>
            <person name="Barry K."/>
            <person name="Goodstein D."/>
            <person name="Schmutz J."/>
            <person name="Leebens-Mack J."/>
            <person name="Osbourn A."/>
        </authorList>
    </citation>
    <scope>NUCLEOTIDE SEQUENCE [LARGE SCALE GENOMIC DNA]</scope>
    <source>
        <strain evidence="1">JIC</strain>
    </source>
</reference>
<proteinExistence type="predicted"/>
<keyword evidence="2" id="KW-1185">Reference proteome</keyword>
<organism evidence="1 2">
    <name type="scientific">Saponaria officinalis</name>
    <name type="common">Common soapwort</name>
    <name type="synonym">Lychnis saponaria</name>
    <dbReference type="NCBI Taxonomy" id="3572"/>
    <lineage>
        <taxon>Eukaryota</taxon>
        <taxon>Viridiplantae</taxon>
        <taxon>Streptophyta</taxon>
        <taxon>Embryophyta</taxon>
        <taxon>Tracheophyta</taxon>
        <taxon>Spermatophyta</taxon>
        <taxon>Magnoliopsida</taxon>
        <taxon>eudicotyledons</taxon>
        <taxon>Gunneridae</taxon>
        <taxon>Pentapetalae</taxon>
        <taxon>Caryophyllales</taxon>
        <taxon>Caryophyllaceae</taxon>
        <taxon>Caryophylleae</taxon>
        <taxon>Saponaria</taxon>
    </lineage>
</organism>
<name>A0AAW1IHP8_SAPOF</name>
<gene>
    <name evidence="1" type="ORF">RND81_09G024300</name>
</gene>
<evidence type="ECO:0000313" key="2">
    <source>
        <dbReference type="Proteomes" id="UP001443914"/>
    </source>
</evidence>
<sequence>MNAYLIKCRENWYNGCVVNIYTDDLALFTQNYISEKKHAMRLSFAPLEGVKLYDGSYHAQHEVFNNEYLMNIIFTQVRCIEDKANMAMVWKKWSQLFLFHPSAPRIDLVYRVSLEIHDIDGVRIFSRGSRIVYQRYKCFLTEDVNTKFMLHYIQHRNAFENSHLNDLDDIASR</sequence>